<dbReference type="AlphaFoldDB" id="A0A922L721"/>
<reference evidence="12" key="1">
    <citation type="submission" date="2013-05" db="EMBL/GenBank/DDBJ databases">
        <authorList>
            <person name="Yim A.K.Y."/>
            <person name="Chan T.F."/>
            <person name="Ji K.M."/>
            <person name="Liu X.Y."/>
            <person name="Zhou J.W."/>
            <person name="Li R.Q."/>
            <person name="Yang K.Y."/>
            <person name="Li J."/>
            <person name="Li M."/>
            <person name="Law P.T.W."/>
            <person name="Wu Y.L."/>
            <person name="Cai Z.L."/>
            <person name="Qin H."/>
            <person name="Bao Y."/>
            <person name="Leung R.K.K."/>
            <person name="Ng P.K.S."/>
            <person name="Zou J."/>
            <person name="Zhong X.J."/>
            <person name="Ran P.X."/>
            <person name="Zhong N.S."/>
            <person name="Liu Z.G."/>
            <person name="Tsui S.K.W."/>
        </authorList>
    </citation>
    <scope>NUCLEOTIDE SEQUENCE</scope>
    <source>
        <strain evidence="12">Derf</strain>
        <tissue evidence="12">Whole organism</tissue>
    </source>
</reference>
<evidence type="ECO:0000256" key="9">
    <source>
        <dbReference type="ARBA" id="ARBA00030608"/>
    </source>
</evidence>
<proteinExistence type="inferred from homology"/>
<dbReference type="EMBL" id="ASGP02000004">
    <property type="protein sequence ID" value="KAH9512138.1"/>
    <property type="molecule type" value="Genomic_DNA"/>
</dbReference>
<keyword evidence="6 11" id="KW-1133">Transmembrane helix</keyword>
<accession>A0A922L721</accession>
<keyword evidence="13" id="KW-1185">Reference proteome</keyword>
<evidence type="ECO:0000256" key="10">
    <source>
        <dbReference type="ARBA" id="ARBA00031497"/>
    </source>
</evidence>
<keyword evidence="5" id="KW-0999">Mitochondrion inner membrane</keyword>
<sequence>MPKINVLNHCTEKKLSEKSRKKRSNINFWIVLVCCCLRVFFLICLIQIFAIKMTISDIPDIRFDLHHAPFRRFIPHIQKEYIKDPENYDKKRDFLINYFYSKPDYAVPHEKLFYSTALGLKFGTAWGTFDVCAAEYGRWKPSILLFAKRASLVTASFATYGAVSNVVANIRGQKDDLFNHLIGGGSVGFIYGYLYKSSAYGSLAAAGVALIAMACKAFSRSDNYIIHPELDKFTERGSIWGNPDLRFYTHYPELKERKQHYLFDDV</sequence>
<evidence type="ECO:0000256" key="1">
    <source>
        <dbReference type="ARBA" id="ARBA00004292"/>
    </source>
</evidence>
<dbReference type="PANTHER" id="PTHR21382:SF1">
    <property type="entry name" value="NADH DEHYDROGENASE [UBIQUINONE] 1 ALPHA SUBCOMPLEX SUBUNIT 11"/>
    <property type="match status" value="1"/>
</dbReference>
<evidence type="ECO:0000256" key="4">
    <source>
        <dbReference type="ARBA" id="ARBA00022692"/>
    </source>
</evidence>
<comment type="similarity">
    <text evidence="2">Belongs to the complex I NDUFA11 subunit family.</text>
</comment>
<organism evidence="12 13">
    <name type="scientific">Dermatophagoides farinae</name>
    <name type="common">American house dust mite</name>
    <dbReference type="NCBI Taxonomy" id="6954"/>
    <lineage>
        <taxon>Eukaryota</taxon>
        <taxon>Metazoa</taxon>
        <taxon>Ecdysozoa</taxon>
        <taxon>Arthropoda</taxon>
        <taxon>Chelicerata</taxon>
        <taxon>Arachnida</taxon>
        <taxon>Acari</taxon>
        <taxon>Acariformes</taxon>
        <taxon>Sarcoptiformes</taxon>
        <taxon>Astigmata</taxon>
        <taxon>Psoroptidia</taxon>
        <taxon>Analgoidea</taxon>
        <taxon>Pyroglyphidae</taxon>
        <taxon>Dermatophagoidinae</taxon>
        <taxon>Dermatophagoides</taxon>
    </lineage>
</organism>
<evidence type="ECO:0000256" key="8">
    <source>
        <dbReference type="ARBA" id="ARBA00023136"/>
    </source>
</evidence>
<evidence type="ECO:0000313" key="13">
    <source>
        <dbReference type="Proteomes" id="UP000790347"/>
    </source>
</evidence>
<dbReference type="GO" id="GO:0006120">
    <property type="term" value="P:mitochondrial electron transport, NADH to ubiquinone"/>
    <property type="evidence" value="ECO:0007669"/>
    <property type="project" value="InterPro"/>
</dbReference>
<evidence type="ECO:0000256" key="2">
    <source>
        <dbReference type="ARBA" id="ARBA00008699"/>
    </source>
</evidence>
<comment type="subcellular location">
    <subcellularLocation>
        <location evidence="1">Mitochondrion inner membrane</location>
        <topology evidence="1">Multi-pass membrane protein</topology>
        <orientation evidence="1">Matrix side</orientation>
    </subcellularLocation>
</comment>
<keyword evidence="8 11" id="KW-0472">Membrane</keyword>
<keyword evidence="4 11" id="KW-0812">Transmembrane</keyword>
<protein>
    <recommendedName>
        <fullName evidence="3">NADH dehydrogenase [ubiquinone] 1 alpha subcomplex subunit 11</fullName>
    </recommendedName>
    <alternativeName>
        <fullName evidence="9">Complex I-B14.7</fullName>
    </alternativeName>
    <alternativeName>
        <fullName evidence="10">NADH-ubiquinone oxidoreductase subunit B14.7</fullName>
    </alternativeName>
</protein>
<evidence type="ECO:0000256" key="11">
    <source>
        <dbReference type="SAM" id="Phobius"/>
    </source>
</evidence>
<evidence type="ECO:0000313" key="12">
    <source>
        <dbReference type="EMBL" id="KAH9512138.1"/>
    </source>
</evidence>
<feature type="transmembrane region" description="Helical" evidence="11">
    <location>
        <begin position="28"/>
        <end position="50"/>
    </location>
</feature>
<evidence type="ECO:0000256" key="5">
    <source>
        <dbReference type="ARBA" id="ARBA00022792"/>
    </source>
</evidence>
<dbReference type="PANTHER" id="PTHR21382">
    <property type="entry name" value="NADH-UBIQUINONE OXIDOREDUCTASE SUBUNIT"/>
    <property type="match status" value="1"/>
</dbReference>
<keyword evidence="7" id="KW-0496">Mitochondrion</keyword>
<dbReference type="InterPro" id="IPR039205">
    <property type="entry name" value="NDUFA11"/>
</dbReference>
<reference evidence="12" key="2">
    <citation type="journal article" date="2022" name="Res Sq">
        <title>Comparative Genomics Reveals Insights into the Divergent Evolution of Astigmatic Mites and Household Pest Adaptations.</title>
        <authorList>
            <person name="Xiong Q."/>
            <person name="Wan A.T.-Y."/>
            <person name="Liu X.-Y."/>
            <person name="Fung C.S.-H."/>
            <person name="Xiao X."/>
            <person name="Malainual N."/>
            <person name="Hou J."/>
            <person name="Wang L."/>
            <person name="Wang M."/>
            <person name="Yang K."/>
            <person name="Cui Y."/>
            <person name="Leung E."/>
            <person name="Nong W."/>
            <person name="Shin S.-K."/>
            <person name="Au S."/>
            <person name="Jeong K.Y."/>
            <person name="Chew F.T."/>
            <person name="Hui J."/>
            <person name="Leung T.F."/>
            <person name="Tungtrongchitr A."/>
            <person name="Zhong N."/>
            <person name="Liu Z."/>
            <person name="Tsui S."/>
        </authorList>
    </citation>
    <scope>NUCLEOTIDE SEQUENCE</scope>
    <source>
        <strain evidence="12">Derf</strain>
        <tissue evidence="12">Whole organism</tissue>
    </source>
</reference>
<dbReference type="GO" id="GO:0045271">
    <property type="term" value="C:respiratory chain complex I"/>
    <property type="evidence" value="ECO:0007669"/>
    <property type="project" value="InterPro"/>
</dbReference>
<name>A0A922L721_DERFA</name>
<dbReference type="Proteomes" id="UP000790347">
    <property type="component" value="Unassembled WGS sequence"/>
</dbReference>
<evidence type="ECO:0000256" key="7">
    <source>
        <dbReference type="ARBA" id="ARBA00023128"/>
    </source>
</evidence>
<dbReference type="GO" id="GO:0005743">
    <property type="term" value="C:mitochondrial inner membrane"/>
    <property type="evidence" value="ECO:0007669"/>
    <property type="project" value="UniProtKB-SubCell"/>
</dbReference>
<comment type="caution">
    <text evidence="12">The sequence shown here is derived from an EMBL/GenBank/DDBJ whole genome shotgun (WGS) entry which is preliminary data.</text>
</comment>
<gene>
    <name evidence="12" type="ORF">DERF_010536</name>
</gene>
<evidence type="ECO:0000256" key="3">
    <source>
        <dbReference type="ARBA" id="ARBA00018191"/>
    </source>
</evidence>
<evidence type="ECO:0000256" key="6">
    <source>
        <dbReference type="ARBA" id="ARBA00022989"/>
    </source>
</evidence>